<comment type="caution">
    <text evidence="2">The sequence shown here is derived from an EMBL/GenBank/DDBJ whole genome shotgun (WGS) entry which is preliminary data.</text>
</comment>
<name>A0ABR9XXL5_9STAP</name>
<dbReference type="Pfam" id="PF09848">
    <property type="entry name" value="SLFN-g3_helicase"/>
    <property type="match status" value="1"/>
</dbReference>
<dbReference type="InterPro" id="IPR003593">
    <property type="entry name" value="AAA+_ATPase"/>
</dbReference>
<dbReference type="Gene3D" id="3.40.50.300">
    <property type="entry name" value="P-loop containing nucleotide triphosphate hydrolases"/>
    <property type="match status" value="1"/>
</dbReference>
<gene>
    <name evidence="2" type="ORF">IR135_04155</name>
</gene>
<dbReference type="InterPro" id="IPR018647">
    <property type="entry name" value="SLFN_3-like_DNA/RNA_helicase"/>
</dbReference>
<sequence>MHKPFNLDYYSSIYELNDDYVLQSFIKLNDHKYLRDQDDSIDHEYRDLYLLVKSLKSKSSIEQRNGYFLGYKLESKIDEEFDLLRFSEDSILNIELKLEVPKRGMEQIEDQLRRHKFILSALNKTIYSYVYITSENMIYKLNENNSLVKSSFKELIHSISDDYLYNNELEKIDVNKFIVSPYSHPQAFINHSYYLSQDQRDKKLEIMSSTRQRICIEGEAGTGKTLLLYDIAKELTDEGYKVLMLFCGNLENHHQLAETFEFQVKPIKLYENYIEEYDLIMVDEAQRIYPSQLEKILEYQNKKIYFAFDYRQVLSTGEKQRKVFEDYRKNTEFKFIKLRNKIRTNHETIAFIEKLLKTNVRHHHDYDYKDINVAYFDSKETSNDFIKELYENEYLSIELTEYITRTSGKTKRSNIHRESLQVHNVIGREYDDIIIILDNHYYYDDEGYLCSSYSEYYPYLEVEGIYQALTRAKGKIFLIIIDNPDVYIKVQRIFTRKFDKSLSLPEVE</sequence>
<proteinExistence type="predicted"/>
<evidence type="ECO:0000313" key="2">
    <source>
        <dbReference type="EMBL" id="MBF0753455.1"/>
    </source>
</evidence>
<dbReference type="SMART" id="SM00382">
    <property type="entry name" value="AAA"/>
    <property type="match status" value="1"/>
</dbReference>
<reference evidence="2 3" key="1">
    <citation type="submission" date="2020-10" db="EMBL/GenBank/DDBJ databases">
        <title>Mouse Oral microbiota.</title>
        <authorList>
            <person name="Joseph S."/>
            <person name="Aduse-Opoku J."/>
        </authorList>
    </citation>
    <scope>NUCLEOTIDE SEQUENCE [LARGE SCALE GENOMIC DNA]</scope>
    <source>
        <strain evidence="2 3">19428wE5_W307</strain>
    </source>
</reference>
<dbReference type="EMBL" id="JADGLW010000002">
    <property type="protein sequence ID" value="MBF0753455.1"/>
    <property type="molecule type" value="Genomic_DNA"/>
</dbReference>
<organism evidence="2 3">
    <name type="scientific">Jeotgalicoccus nanhaiensis</name>
    <dbReference type="NCBI Taxonomy" id="568603"/>
    <lineage>
        <taxon>Bacteria</taxon>
        <taxon>Bacillati</taxon>
        <taxon>Bacillota</taxon>
        <taxon>Bacilli</taxon>
        <taxon>Bacillales</taxon>
        <taxon>Staphylococcaceae</taxon>
        <taxon>Jeotgalicoccus</taxon>
    </lineage>
</organism>
<keyword evidence="3" id="KW-1185">Reference proteome</keyword>
<dbReference type="CDD" id="cd00009">
    <property type="entry name" value="AAA"/>
    <property type="match status" value="1"/>
</dbReference>
<feature type="domain" description="AAA+ ATPase" evidence="1">
    <location>
        <begin position="210"/>
        <end position="370"/>
    </location>
</feature>
<protein>
    <submittedName>
        <fullName evidence="2">DUF2075 domain-containing protein</fullName>
    </submittedName>
</protein>
<evidence type="ECO:0000259" key="1">
    <source>
        <dbReference type="SMART" id="SM00382"/>
    </source>
</evidence>
<accession>A0ABR9XXL5</accession>
<dbReference type="RefSeq" id="WP_135096964.1">
    <property type="nucleotide sequence ID" value="NZ_JADGLW010000002.1"/>
</dbReference>
<dbReference type="Proteomes" id="UP000647980">
    <property type="component" value="Unassembled WGS sequence"/>
</dbReference>
<dbReference type="SUPFAM" id="SSF52540">
    <property type="entry name" value="P-loop containing nucleoside triphosphate hydrolases"/>
    <property type="match status" value="1"/>
</dbReference>
<evidence type="ECO:0000313" key="3">
    <source>
        <dbReference type="Proteomes" id="UP000647980"/>
    </source>
</evidence>
<dbReference type="InterPro" id="IPR027417">
    <property type="entry name" value="P-loop_NTPase"/>
</dbReference>